<dbReference type="RefSeq" id="WP_187075390.1">
    <property type="nucleotide sequence ID" value="NZ_JACORT010000002.1"/>
</dbReference>
<name>A0A923MRR9_9BURK</name>
<accession>A0A923MRR9</accession>
<proteinExistence type="predicted"/>
<sequence length="266" mass="29095">MRVAISADAKAEDALLRLANDANRRGWAAVHCDLPTGTLVVQQSIVYTGYHDVPGLPPDAGMVFAQREATLNMLVAVFSTCATCLELLQSGTAGTPPALRRIAPCPIELLQPFSVFVLSRLVRWDLAELADAGPAWVLVRDAALRCMRDGASAQAQERVDGWLRHRADAGEAEAAMFDGILFDVDRSCRWVLRDVMADPPDARPLRQLMLLEQALAVHAGAWQSVRLRPGSVRDALAKGLDLPPARVPETFVDRLLQRFPFLAPRS</sequence>
<keyword evidence="2" id="KW-1185">Reference proteome</keyword>
<organism evidence="1 2">
    <name type="scientific">Ramlibacter cellulosilyticus</name>
    <dbReference type="NCBI Taxonomy" id="2764187"/>
    <lineage>
        <taxon>Bacteria</taxon>
        <taxon>Pseudomonadati</taxon>
        <taxon>Pseudomonadota</taxon>
        <taxon>Betaproteobacteria</taxon>
        <taxon>Burkholderiales</taxon>
        <taxon>Comamonadaceae</taxon>
        <taxon>Ramlibacter</taxon>
    </lineage>
</organism>
<comment type="caution">
    <text evidence="1">The sequence shown here is derived from an EMBL/GenBank/DDBJ whole genome shotgun (WGS) entry which is preliminary data.</text>
</comment>
<reference evidence="1" key="1">
    <citation type="submission" date="2020-08" db="EMBL/GenBank/DDBJ databases">
        <title>Ramlibacter sp. USB13 16S ribosomal RNA gene genome sequencing and assembly.</title>
        <authorList>
            <person name="Kang M."/>
        </authorList>
    </citation>
    <scope>NUCLEOTIDE SEQUENCE</scope>
    <source>
        <strain evidence="1">USB13</strain>
    </source>
</reference>
<dbReference type="EMBL" id="JACORT010000002">
    <property type="protein sequence ID" value="MBC5782632.1"/>
    <property type="molecule type" value="Genomic_DNA"/>
</dbReference>
<dbReference type="Proteomes" id="UP000608513">
    <property type="component" value="Unassembled WGS sequence"/>
</dbReference>
<evidence type="ECO:0000313" key="2">
    <source>
        <dbReference type="Proteomes" id="UP000608513"/>
    </source>
</evidence>
<evidence type="ECO:0000313" key="1">
    <source>
        <dbReference type="EMBL" id="MBC5782632.1"/>
    </source>
</evidence>
<gene>
    <name evidence="1" type="ORF">H8N03_06720</name>
</gene>
<dbReference type="AlphaFoldDB" id="A0A923MRR9"/>
<protein>
    <submittedName>
        <fullName evidence="1">Uncharacterized protein</fullName>
    </submittedName>
</protein>